<dbReference type="RefSeq" id="WP_125568879.1">
    <property type="nucleotide sequence ID" value="NZ_AP019307.1"/>
</dbReference>
<organism evidence="3 4">
    <name type="scientific">Nocardioides baekrokdamisoli</name>
    <dbReference type="NCBI Taxonomy" id="1804624"/>
    <lineage>
        <taxon>Bacteria</taxon>
        <taxon>Bacillati</taxon>
        <taxon>Actinomycetota</taxon>
        <taxon>Actinomycetes</taxon>
        <taxon>Propionibacteriales</taxon>
        <taxon>Nocardioidaceae</taxon>
        <taxon>Nocardioides</taxon>
    </lineage>
</organism>
<evidence type="ECO:0000313" key="3">
    <source>
        <dbReference type="EMBL" id="BBH17601.1"/>
    </source>
</evidence>
<dbReference type="Gene3D" id="3.30.70.1060">
    <property type="entry name" value="Dimeric alpha+beta barrel"/>
    <property type="match status" value="1"/>
</dbReference>
<reference evidence="3 4" key="1">
    <citation type="submission" date="2018-11" db="EMBL/GenBank/DDBJ databases">
        <title>Complete genome sequence of Nocardioides baekrokdamisoli strain KCTC 39748.</title>
        <authorList>
            <person name="Kang S.W."/>
            <person name="Lee K.C."/>
            <person name="Kim K.K."/>
            <person name="Kim J.S."/>
            <person name="Kim D.S."/>
            <person name="Ko S.H."/>
            <person name="Yang S.H."/>
            <person name="Shin Y.K."/>
            <person name="Lee J.S."/>
        </authorList>
    </citation>
    <scope>NUCLEOTIDE SEQUENCE [LARGE SCALE GENOMIC DNA]</scope>
    <source>
        <strain evidence="3 4">KCTC 39748</strain>
    </source>
</reference>
<name>A0A3G9IVA1_9ACTN</name>
<dbReference type="OrthoDB" id="668782at2"/>
<dbReference type="PANTHER" id="PTHR35174">
    <property type="entry name" value="BLL7171 PROTEIN-RELATED"/>
    <property type="match status" value="1"/>
</dbReference>
<evidence type="ECO:0000313" key="4">
    <source>
        <dbReference type="Proteomes" id="UP000271573"/>
    </source>
</evidence>
<dbReference type="PANTHER" id="PTHR35174:SF3">
    <property type="entry name" value="BLL7171 PROTEIN"/>
    <property type="match status" value="1"/>
</dbReference>
<accession>A0A3G9IVA1</accession>
<keyword evidence="4" id="KW-1185">Reference proteome</keyword>
<protein>
    <recommendedName>
        <fullName evidence="2">YCII-related domain-containing protein</fullName>
    </recommendedName>
</protein>
<evidence type="ECO:0000256" key="1">
    <source>
        <dbReference type="ARBA" id="ARBA00007689"/>
    </source>
</evidence>
<sequence length="121" mass="13217">MTQYLLSVYDRPGDRERPLETMQPLFEAVDRFNAKLQAEGHWVFAGGLADQSTATVVEAKGGDVVVTDGPFLETKEYLGGFWIIEAADLDVALGLAKEGAIACTNPVEVRPFMAEDELPVE</sequence>
<proteinExistence type="inferred from homology"/>
<dbReference type="Proteomes" id="UP000271573">
    <property type="component" value="Chromosome"/>
</dbReference>
<dbReference type="Pfam" id="PF03795">
    <property type="entry name" value="YCII"/>
    <property type="match status" value="1"/>
</dbReference>
<dbReference type="InterPro" id="IPR011008">
    <property type="entry name" value="Dimeric_a/b-barrel"/>
</dbReference>
<feature type="domain" description="YCII-related" evidence="2">
    <location>
        <begin position="3"/>
        <end position="105"/>
    </location>
</feature>
<dbReference type="SUPFAM" id="SSF54909">
    <property type="entry name" value="Dimeric alpha+beta barrel"/>
    <property type="match status" value="1"/>
</dbReference>
<comment type="similarity">
    <text evidence="1">Belongs to the YciI family.</text>
</comment>
<dbReference type="KEGG" id="nbe:Back2_18880"/>
<evidence type="ECO:0000259" key="2">
    <source>
        <dbReference type="Pfam" id="PF03795"/>
    </source>
</evidence>
<gene>
    <name evidence="3" type="ORF">Back2_18880</name>
</gene>
<dbReference type="InterPro" id="IPR005545">
    <property type="entry name" value="YCII"/>
</dbReference>
<dbReference type="EMBL" id="AP019307">
    <property type="protein sequence ID" value="BBH17601.1"/>
    <property type="molecule type" value="Genomic_DNA"/>
</dbReference>
<dbReference type="AlphaFoldDB" id="A0A3G9IVA1"/>